<evidence type="ECO:0000313" key="3">
    <source>
        <dbReference type="EMBL" id="QGW29902.1"/>
    </source>
</evidence>
<dbReference type="GO" id="GO:0016787">
    <property type="term" value="F:hydrolase activity"/>
    <property type="evidence" value="ECO:0007669"/>
    <property type="project" value="InterPro"/>
</dbReference>
<gene>
    <name evidence="3" type="ORF">GLV81_18850</name>
</gene>
<protein>
    <submittedName>
        <fullName evidence="3">DUF1080 domain-containing protein</fullName>
    </submittedName>
</protein>
<dbReference type="EMBL" id="CP046566">
    <property type="protein sequence ID" value="QGW29902.1"/>
    <property type="molecule type" value="Genomic_DNA"/>
</dbReference>
<feature type="signal peptide" evidence="1">
    <location>
        <begin position="1"/>
        <end position="20"/>
    </location>
</feature>
<dbReference type="AlphaFoldDB" id="A0A6I6GSG4"/>
<keyword evidence="1" id="KW-0732">Signal</keyword>
<dbReference type="KEGG" id="fls:GLV81_18850"/>
<accession>A0A6I6GSG4</accession>
<sequence>MKTFSTIIALAFSFTTMAQTADNTLSKAEKKAGWKLLFDGKTSNGWRGFNKTVFPTGWVIENGTLKGLGTAHGDTGGDIVFGDEKFEDFELTIDWKISPGGNSGIFYHAAEGPQYKAPYATAPEYQLIDDNNWPGPGKLEDWQKTACDYAMYVAPENKKLKPTGEWNTTRIVFTKAKVEYYLNGQLTVSFVPWSEDWTKRRNSGKWESFPDYGKFKTGLIALQDHGSPTWFKNIKIRKL</sequence>
<reference evidence="3 4" key="1">
    <citation type="submission" date="2019-11" db="EMBL/GenBank/DDBJ databases">
        <authorList>
            <person name="Im W.T."/>
        </authorList>
    </citation>
    <scope>NUCLEOTIDE SEQUENCE [LARGE SCALE GENOMIC DNA]</scope>
    <source>
        <strain evidence="3 4">SB-02</strain>
    </source>
</reference>
<evidence type="ECO:0000256" key="1">
    <source>
        <dbReference type="SAM" id="SignalP"/>
    </source>
</evidence>
<dbReference type="RefSeq" id="WP_157480569.1">
    <property type="nucleotide sequence ID" value="NZ_CP046566.1"/>
</dbReference>
<dbReference type="Gene3D" id="2.60.120.560">
    <property type="entry name" value="Exo-inulinase, domain 1"/>
    <property type="match status" value="1"/>
</dbReference>
<proteinExistence type="predicted"/>
<evidence type="ECO:0000259" key="2">
    <source>
        <dbReference type="Pfam" id="PF06439"/>
    </source>
</evidence>
<evidence type="ECO:0000313" key="4">
    <source>
        <dbReference type="Proteomes" id="UP000426027"/>
    </source>
</evidence>
<feature type="domain" description="3-keto-alpha-glucoside-1,2-lyase/3-keto-2-hydroxy-glucal hydratase" evidence="2">
    <location>
        <begin position="33"/>
        <end position="237"/>
    </location>
</feature>
<dbReference type="InterPro" id="IPR010496">
    <property type="entry name" value="AL/BT2_dom"/>
</dbReference>
<dbReference type="Proteomes" id="UP000426027">
    <property type="component" value="Chromosome"/>
</dbReference>
<feature type="chain" id="PRO_5026014530" evidence="1">
    <location>
        <begin position="21"/>
        <end position="239"/>
    </location>
</feature>
<name>A0A6I6GSG4_9BACT</name>
<organism evidence="3 4">
    <name type="scientific">Phnomibacter ginsenosidimutans</name>
    <dbReference type="NCBI Taxonomy" id="2676868"/>
    <lineage>
        <taxon>Bacteria</taxon>
        <taxon>Pseudomonadati</taxon>
        <taxon>Bacteroidota</taxon>
        <taxon>Chitinophagia</taxon>
        <taxon>Chitinophagales</taxon>
        <taxon>Chitinophagaceae</taxon>
        <taxon>Phnomibacter</taxon>
    </lineage>
</organism>
<keyword evidence="4" id="KW-1185">Reference proteome</keyword>
<dbReference type="Pfam" id="PF06439">
    <property type="entry name" value="3keto-disac_hyd"/>
    <property type="match status" value="1"/>
</dbReference>